<protein>
    <submittedName>
        <fullName evidence="4">Oxidoreductase</fullName>
    </submittedName>
</protein>
<dbReference type="Gene3D" id="3.40.50.720">
    <property type="entry name" value="NAD(P)-binding Rossmann-like Domain"/>
    <property type="match status" value="1"/>
</dbReference>
<dbReference type="InterPro" id="IPR013120">
    <property type="entry name" value="FAR_NAD-bd"/>
</dbReference>
<keyword evidence="2" id="KW-0597">Phosphoprotein</keyword>
<dbReference type="EMBL" id="BMVG01000087">
    <property type="protein sequence ID" value="GGW24184.1"/>
    <property type="molecule type" value="Genomic_DNA"/>
</dbReference>
<comment type="caution">
    <text evidence="4">The sequence shown here is derived from an EMBL/GenBank/DDBJ whole genome shotgun (WGS) entry which is preliminary data.</text>
</comment>
<reference evidence="4" key="2">
    <citation type="submission" date="2020-09" db="EMBL/GenBank/DDBJ databases">
        <authorList>
            <person name="Sun Q."/>
            <person name="Ohkuma M."/>
        </authorList>
    </citation>
    <scope>NUCLEOTIDE SEQUENCE</scope>
    <source>
        <strain evidence="4">JCM 4714</strain>
    </source>
</reference>
<keyword evidence="5" id="KW-1185">Reference proteome</keyword>
<evidence type="ECO:0000313" key="5">
    <source>
        <dbReference type="Proteomes" id="UP000655443"/>
    </source>
</evidence>
<name>A0A918INM3_9ACTN</name>
<accession>A0A918INM3</accession>
<gene>
    <name evidence="4" type="ORF">GCM10010339_93990</name>
</gene>
<feature type="domain" description="Thioester reductase (TE)" evidence="3">
    <location>
        <begin position="32"/>
        <end position="219"/>
    </location>
</feature>
<dbReference type="PANTHER" id="PTHR44845">
    <property type="entry name" value="CARRIER DOMAIN-CONTAINING PROTEIN"/>
    <property type="match status" value="1"/>
</dbReference>
<dbReference type="Proteomes" id="UP000655443">
    <property type="component" value="Unassembled WGS sequence"/>
</dbReference>
<dbReference type="SUPFAM" id="SSF51735">
    <property type="entry name" value="NAD(P)-binding Rossmann-fold domains"/>
    <property type="match status" value="1"/>
</dbReference>
<dbReference type="InterPro" id="IPR036291">
    <property type="entry name" value="NAD(P)-bd_dom_sf"/>
</dbReference>
<reference evidence="4" key="1">
    <citation type="journal article" date="2014" name="Int. J. Syst. Evol. Microbiol.">
        <title>Complete genome sequence of Corynebacterium casei LMG S-19264T (=DSM 44701T), isolated from a smear-ripened cheese.</title>
        <authorList>
            <consortium name="US DOE Joint Genome Institute (JGI-PGF)"/>
            <person name="Walter F."/>
            <person name="Albersmeier A."/>
            <person name="Kalinowski J."/>
            <person name="Ruckert C."/>
        </authorList>
    </citation>
    <scope>NUCLEOTIDE SEQUENCE</scope>
    <source>
        <strain evidence="4">JCM 4714</strain>
    </source>
</reference>
<evidence type="ECO:0000256" key="2">
    <source>
        <dbReference type="ARBA" id="ARBA00022553"/>
    </source>
</evidence>
<proteinExistence type="predicted"/>
<dbReference type="Pfam" id="PF07993">
    <property type="entry name" value="NAD_binding_4"/>
    <property type="match status" value="1"/>
</dbReference>
<keyword evidence="1" id="KW-0596">Phosphopantetheine</keyword>
<dbReference type="AlphaFoldDB" id="A0A918INM3"/>
<organism evidence="4 5">
    <name type="scientific">Streptomyces alanosinicus</name>
    <dbReference type="NCBI Taxonomy" id="68171"/>
    <lineage>
        <taxon>Bacteria</taxon>
        <taxon>Bacillati</taxon>
        <taxon>Actinomycetota</taxon>
        <taxon>Actinomycetes</taxon>
        <taxon>Kitasatosporales</taxon>
        <taxon>Streptomycetaceae</taxon>
        <taxon>Streptomyces</taxon>
    </lineage>
</organism>
<evidence type="ECO:0000256" key="1">
    <source>
        <dbReference type="ARBA" id="ARBA00022450"/>
    </source>
</evidence>
<evidence type="ECO:0000313" key="4">
    <source>
        <dbReference type="EMBL" id="GGW24184.1"/>
    </source>
</evidence>
<evidence type="ECO:0000259" key="3">
    <source>
        <dbReference type="Pfam" id="PF07993"/>
    </source>
</evidence>
<dbReference type="PANTHER" id="PTHR44845:SF6">
    <property type="entry name" value="BETA-ALANINE-ACTIVATING ENZYME"/>
    <property type="match status" value="1"/>
</dbReference>
<sequence length="347" mass="37793">MTSARVSSVRGAPVRVLRLERVRGRLWAQDPAVAASKALRFAPGDLTGDGLGMDRARYDRLSRTVDEVYHCGASMNMAAPYRHLASVNVGATARVVEFCRRGRVKRLHHLSTLGVFLAARESGRPEVDERTPPSAQTCGRIGYPRSKFEAETLVAGAAAQGLPVTVYRPGLVLADSRSGVSPADDFVARLHAAAVLTGCHPLSLSRIPVVPVDYTAEMIAELSPRPAPTAGAYHVLLPEARPAVELFDQAKDYGYPLVEVPPDTWRAELKARGSSRTALAMRTLAIAEYILGLSKHRALPDHRCEAVTDVLRRLGRHERLGSGFFTPMFRSFIDRNVLPPLPPLPLS</sequence>